<dbReference type="InterPro" id="IPR024961">
    <property type="entry name" value="T2SS_GspC_N"/>
</dbReference>
<protein>
    <submittedName>
        <fullName evidence="11">Type II secretion system protein GspC</fullName>
    </submittedName>
</protein>
<keyword evidence="6" id="KW-0812">Transmembrane</keyword>
<dbReference type="EMBL" id="NAEW01000020">
    <property type="protein sequence ID" value="OQM39599.1"/>
    <property type="molecule type" value="Genomic_DNA"/>
</dbReference>
<comment type="subcellular location">
    <subcellularLocation>
        <location evidence="1">Cell inner membrane</location>
    </subcellularLocation>
</comment>
<evidence type="ECO:0000256" key="8">
    <source>
        <dbReference type="ARBA" id="ARBA00022989"/>
    </source>
</evidence>
<accession>A0A1V8NT58</accession>
<keyword evidence="4" id="KW-1003">Cell membrane</keyword>
<dbReference type="SUPFAM" id="SSF50156">
    <property type="entry name" value="PDZ domain-like"/>
    <property type="match status" value="1"/>
</dbReference>
<evidence type="ECO:0000256" key="6">
    <source>
        <dbReference type="ARBA" id="ARBA00022692"/>
    </source>
</evidence>
<dbReference type="Pfam" id="PF11356">
    <property type="entry name" value="T2SSC"/>
    <property type="match status" value="1"/>
</dbReference>
<evidence type="ECO:0000256" key="2">
    <source>
        <dbReference type="ARBA" id="ARBA00007986"/>
    </source>
</evidence>
<dbReference type="InterPro" id="IPR036034">
    <property type="entry name" value="PDZ_sf"/>
</dbReference>
<comment type="similarity">
    <text evidence="2">Belongs to the GSP C family.</text>
</comment>
<keyword evidence="7" id="KW-0653">Protein transport</keyword>
<dbReference type="Gene3D" id="2.30.42.10">
    <property type="match status" value="1"/>
</dbReference>
<dbReference type="Gene3D" id="2.30.30.830">
    <property type="match status" value="1"/>
</dbReference>
<evidence type="ECO:0000256" key="5">
    <source>
        <dbReference type="ARBA" id="ARBA00022519"/>
    </source>
</evidence>
<keyword evidence="9" id="KW-0472">Membrane</keyword>
<organism evidence="11 12">
    <name type="scientific">Citrobacter braakii</name>
    <dbReference type="NCBI Taxonomy" id="57706"/>
    <lineage>
        <taxon>Bacteria</taxon>
        <taxon>Pseudomonadati</taxon>
        <taxon>Pseudomonadota</taxon>
        <taxon>Gammaproteobacteria</taxon>
        <taxon>Enterobacterales</taxon>
        <taxon>Enterobacteriaceae</taxon>
        <taxon>Citrobacter</taxon>
        <taxon>Citrobacter freundii complex</taxon>
    </lineage>
</organism>
<feature type="domain" description="Type II secretion system protein GspC N-terminal" evidence="10">
    <location>
        <begin position="12"/>
        <end position="151"/>
    </location>
</feature>
<keyword evidence="5" id="KW-0997">Cell inner membrane</keyword>
<gene>
    <name evidence="11" type="ORF">BZK42_23990</name>
</gene>
<evidence type="ECO:0000313" key="12">
    <source>
        <dbReference type="Proteomes" id="UP000192573"/>
    </source>
</evidence>
<evidence type="ECO:0000256" key="4">
    <source>
        <dbReference type="ARBA" id="ARBA00022475"/>
    </source>
</evidence>
<dbReference type="InterPro" id="IPR001639">
    <property type="entry name" value="T2SS_protein-GspC"/>
</dbReference>
<comment type="caution">
    <text evidence="11">The sequence shown here is derived from an EMBL/GenBank/DDBJ whole genome shotgun (WGS) entry which is preliminary data.</text>
</comment>
<evidence type="ECO:0000313" key="11">
    <source>
        <dbReference type="EMBL" id="OQM39599.1"/>
    </source>
</evidence>
<evidence type="ECO:0000256" key="3">
    <source>
        <dbReference type="ARBA" id="ARBA00022448"/>
    </source>
</evidence>
<keyword evidence="8" id="KW-1133">Transmembrane helix</keyword>
<dbReference type="GO" id="GO:0005886">
    <property type="term" value="C:plasma membrane"/>
    <property type="evidence" value="ECO:0007669"/>
    <property type="project" value="UniProtKB-SubCell"/>
</dbReference>
<dbReference type="GO" id="GO:0015628">
    <property type="term" value="P:protein secretion by the type II secretion system"/>
    <property type="evidence" value="ECO:0007669"/>
    <property type="project" value="InterPro"/>
</dbReference>
<keyword evidence="3" id="KW-0813">Transport</keyword>
<dbReference type="AlphaFoldDB" id="A0A1V8NT58"/>
<sequence>MLTPNRLLCVVLFITGYQLVTLIRHLWPPQVPPASDLSRVAAAETAVTGSHTEENFVFTVFGTASSSIPERGAQETTSSLSDLPLSVLDLDVTGILCSSVAENSIAIIIQNSRQYSLGVGEKVPGYDATISAIFGDHIVINYQGKNTTLPLRYDNPVRKKAQDDNNLTAGIVTARGDSQPKNVLDIMSISPVTVNNTLNGFRLNPGKDSSLFYNAGLQDNDLAVSLNGSDLRDDRQAQQIMKQLPELNEIKITVERDGQLYDAFIAVGEI</sequence>
<dbReference type="NCBIfam" id="TIGR01713">
    <property type="entry name" value="typeII_sec_gspC"/>
    <property type="match status" value="1"/>
</dbReference>
<evidence type="ECO:0000256" key="7">
    <source>
        <dbReference type="ARBA" id="ARBA00022927"/>
    </source>
</evidence>
<evidence type="ECO:0000256" key="9">
    <source>
        <dbReference type="ARBA" id="ARBA00023136"/>
    </source>
</evidence>
<name>A0A1V8NT58_CITBR</name>
<reference evidence="11 12" key="1">
    <citation type="submission" date="2017-03" db="EMBL/GenBank/DDBJ databases">
        <authorList>
            <person name="Afonso C.L."/>
            <person name="Miller P.J."/>
            <person name="Scott M.A."/>
            <person name="Spackman E."/>
            <person name="Goraichik I."/>
            <person name="Dimitrov K.M."/>
            <person name="Suarez D.L."/>
            <person name="Swayne D.E."/>
        </authorList>
    </citation>
    <scope>NUCLEOTIDE SEQUENCE [LARGE SCALE GENOMIC DNA]</scope>
    <source>
        <strain evidence="11 12">ATCC 51113</strain>
    </source>
</reference>
<evidence type="ECO:0000259" key="10">
    <source>
        <dbReference type="Pfam" id="PF11356"/>
    </source>
</evidence>
<proteinExistence type="inferred from homology"/>
<dbReference type="RefSeq" id="WP_080860639.1">
    <property type="nucleotide sequence ID" value="NZ_NAEW01000020.1"/>
</dbReference>
<evidence type="ECO:0000256" key="1">
    <source>
        <dbReference type="ARBA" id="ARBA00004533"/>
    </source>
</evidence>
<dbReference type="GO" id="GO:0015627">
    <property type="term" value="C:type II protein secretion system complex"/>
    <property type="evidence" value="ECO:0007669"/>
    <property type="project" value="InterPro"/>
</dbReference>
<dbReference type="Proteomes" id="UP000192573">
    <property type="component" value="Unassembled WGS sequence"/>
</dbReference>